<accession>A0AAE9G556</accession>
<evidence type="ECO:0000313" key="2">
    <source>
        <dbReference type="EMBL" id="UNY46917.1"/>
    </source>
</evidence>
<feature type="transmembrane region" description="Helical" evidence="1">
    <location>
        <begin position="6"/>
        <end position="28"/>
    </location>
</feature>
<gene>
    <name evidence="2" type="ORF">EHEKIMEA_00010</name>
</gene>
<evidence type="ECO:0000256" key="1">
    <source>
        <dbReference type="SAM" id="Phobius"/>
    </source>
</evidence>
<name>A0AAE9G556_9CAUD</name>
<proteinExistence type="predicted"/>
<keyword evidence="1" id="KW-0812">Transmembrane</keyword>
<sequence length="70" mass="7746">MILLNAILMLFVVLSSIAIVVLGIGKIINVFIEKKFSGFLCSWIIVVWLSISIPVCAYVSAYLLKLISPF</sequence>
<reference evidence="2 3" key="1">
    <citation type="submission" date="2022-02" db="EMBL/GenBank/DDBJ databases">
        <authorList>
            <person name="Tian F."/>
            <person name="Li J."/>
            <person name="Li F."/>
            <person name="Tong Y."/>
        </authorList>
    </citation>
    <scope>NUCLEOTIDE SEQUENCE [LARGE SCALE GENOMIC DNA]</scope>
</reference>
<keyword evidence="1" id="KW-1133">Transmembrane helix</keyword>
<keyword evidence="3" id="KW-1185">Reference proteome</keyword>
<dbReference type="EMBL" id="OM638103">
    <property type="protein sequence ID" value="UNY46917.1"/>
    <property type="molecule type" value="Genomic_DNA"/>
</dbReference>
<feature type="transmembrane region" description="Helical" evidence="1">
    <location>
        <begin position="40"/>
        <end position="64"/>
    </location>
</feature>
<evidence type="ECO:0000313" key="3">
    <source>
        <dbReference type="Proteomes" id="UP000832072"/>
    </source>
</evidence>
<dbReference type="Proteomes" id="UP000832072">
    <property type="component" value="Segment"/>
</dbReference>
<protein>
    <submittedName>
        <fullName evidence="2">Uncharacterized protein</fullName>
    </submittedName>
</protein>
<keyword evidence="1" id="KW-0472">Membrane</keyword>
<organism evidence="2 3">
    <name type="scientific">Cronobacter phage LPCS28</name>
    <dbReference type="NCBI Taxonomy" id="2924885"/>
    <lineage>
        <taxon>Viruses</taxon>
        <taxon>Duplodnaviria</taxon>
        <taxon>Heunggongvirae</taxon>
        <taxon>Uroviricota</taxon>
        <taxon>Caudoviricetes</taxon>
        <taxon>Pantevenvirales</taxon>
        <taxon>Straboviridae</taxon>
        <taxon>Nanhuvirus</taxon>
        <taxon>Nanhuvirus LPCS28</taxon>
    </lineage>
</organism>